<feature type="coiled-coil region" evidence="1">
    <location>
        <begin position="151"/>
        <end position="208"/>
    </location>
</feature>
<feature type="region of interest" description="Disordered" evidence="2">
    <location>
        <begin position="50"/>
        <end position="74"/>
    </location>
</feature>
<evidence type="ECO:0000256" key="1">
    <source>
        <dbReference type="SAM" id="Coils"/>
    </source>
</evidence>
<organism evidence="4 5">
    <name type="scientific">Microvirga tunisiensis</name>
    <dbReference type="NCBI Taxonomy" id="2108360"/>
    <lineage>
        <taxon>Bacteria</taxon>
        <taxon>Pseudomonadati</taxon>
        <taxon>Pseudomonadota</taxon>
        <taxon>Alphaproteobacteria</taxon>
        <taxon>Hyphomicrobiales</taxon>
        <taxon>Methylobacteriaceae</taxon>
        <taxon>Microvirga</taxon>
    </lineage>
</organism>
<feature type="signal peptide" evidence="3">
    <location>
        <begin position="1"/>
        <end position="24"/>
    </location>
</feature>
<evidence type="ECO:0000313" key="4">
    <source>
        <dbReference type="EMBL" id="MPR29991.1"/>
    </source>
</evidence>
<proteinExistence type="predicted"/>
<keyword evidence="3" id="KW-0732">Signal</keyword>
<dbReference type="RefSeq" id="WP_152716856.1">
    <property type="nucleotide sequence ID" value="NZ_VOSJ01000318.1"/>
</dbReference>
<feature type="compositionally biased region" description="Low complexity" evidence="2">
    <location>
        <begin position="50"/>
        <end position="59"/>
    </location>
</feature>
<name>A0A5N7MSL0_9HYPH</name>
<reference evidence="4 5" key="1">
    <citation type="journal article" date="2019" name="Syst. Appl. Microbiol.">
        <title>Microvirga tunisiensis sp. nov., a root nodule symbiotic bacterium isolated from Lupinus micranthus and L. luteus grown in Northern Tunisia.</title>
        <authorList>
            <person name="Msaddak A."/>
            <person name="Rejili M."/>
            <person name="Duran D."/>
            <person name="Mars M."/>
            <person name="Palacios J.M."/>
            <person name="Ruiz-Argueso T."/>
            <person name="Rey L."/>
            <person name="Imperial J."/>
        </authorList>
    </citation>
    <scope>NUCLEOTIDE SEQUENCE [LARGE SCALE GENOMIC DNA]</scope>
    <source>
        <strain evidence="4 5">Lmie10</strain>
    </source>
</reference>
<dbReference type="EMBL" id="VOSK01000294">
    <property type="protein sequence ID" value="MPR29991.1"/>
    <property type="molecule type" value="Genomic_DNA"/>
</dbReference>
<evidence type="ECO:0000256" key="2">
    <source>
        <dbReference type="SAM" id="MobiDB-lite"/>
    </source>
</evidence>
<gene>
    <name evidence="4" type="ORF">FS320_34270</name>
</gene>
<evidence type="ECO:0008006" key="6">
    <source>
        <dbReference type="Google" id="ProtNLM"/>
    </source>
</evidence>
<dbReference type="OrthoDB" id="7359338at2"/>
<keyword evidence="5" id="KW-1185">Reference proteome</keyword>
<evidence type="ECO:0000313" key="5">
    <source>
        <dbReference type="Proteomes" id="UP000403266"/>
    </source>
</evidence>
<keyword evidence="1" id="KW-0175">Coiled coil</keyword>
<feature type="chain" id="PRO_5030135722" description="YfdX family protein" evidence="3">
    <location>
        <begin position="25"/>
        <end position="287"/>
    </location>
</feature>
<sequence length="287" mass="30543">MKKRKIWVGLSSAVLVAAPAVAQATVVHVQPQAGIEAKADQTLLHLAQHQGHAAPAATAGGEGEGGEGEGGGAAQLQPSVHLYRGIEMIRGHLLVGAELIEAGRWADALPHFLHPEEEIYGSIRDQLKTFNIAPFQVALKSLSQTVKAKNKEAYARARAALDERLAAAETAVKAKEENGTYFVLETALEVLQQAADEYEEAVEKGRIANVVEYQDARGFVFEADRLVGTVMPAASAKNADAAKAVQASLDELKATFPAVTPPKQAVKNSGDFLSAIAKFELQLGHLR</sequence>
<dbReference type="Proteomes" id="UP000403266">
    <property type="component" value="Unassembled WGS sequence"/>
</dbReference>
<protein>
    <recommendedName>
        <fullName evidence="6">YfdX family protein</fullName>
    </recommendedName>
</protein>
<comment type="caution">
    <text evidence="4">The sequence shown here is derived from an EMBL/GenBank/DDBJ whole genome shotgun (WGS) entry which is preliminary data.</text>
</comment>
<accession>A0A5N7MSL0</accession>
<feature type="compositionally biased region" description="Gly residues" evidence="2">
    <location>
        <begin position="60"/>
        <end position="73"/>
    </location>
</feature>
<dbReference type="AlphaFoldDB" id="A0A5N7MSL0"/>
<evidence type="ECO:0000256" key="3">
    <source>
        <dbReference type="SAM" id="SignalP"/>
    </source>
</evidence>